<protein>
    <submittedName>
        <fullName evidence="4">Si:ch211-152c8.2</fullName>
    </submittedName>
</protein>
<evidence type="ECO:0000313" key="4">
    <source>
        <dbReference type="Ensembl" id="ENSGACP00000032035.1"/>
    </source>
</evidence>
<feature type="signal peptide" evidence="2">
    <location>
        <begin position="1"/>
        <end position="22"/>
    </location>
</feature>
<feature type="region of interest" description="Disordered" evidence="1">
    <location>
        <begin position="486"/>
        <end position="606"/>
    </location>
</feature>
<feature type="compositionally biased region" description="Low complexity" evidence="1">
    <location>
        <begin position="391"/>
        <end position="401"/>
    </location>
</feature>
<evidence type="ECO:0000259" key="3">
    <source>
        <dbReference type="Pfam" id="PF15813"/>
    </source>
</evidence>
<sequence length="650" mass="71023">MSGGVQASVFFLGLPALKNLCCVSLSLQEEDEDLRSRQMKTCRELVLLYSDVLASPALDSFFDVVVVVAIPFYQRGILQVFGQRRSLRLGCPQVVSPHVLQCCLSYSLITRLAPGWNKAGLYLIAGKDFLTEDGRLDAVGLELTTSEGQLCISVEANVVRLPPIRLEDFDFAPMVLRRFCSDPDSVLDTGGAVWCHVLPSMKRGQIINISRQLPRDGPFRTYRDLQDHWNHLYGYRLPDLAEEEVVYCSVYFRLVGERLFTYPLSCVRLQPVQRCPRAGPQAAPCHFLSVLRDGLRSVCGFPAPLSGKPRYRTVGLSPAAAPQVPGGEQINLSATSSSIRPVLSQLPPPPPPLPLRAVKPGFGSQPLTWQDGAQRLLGNRLMQSQECRGEPPSSSSSSSSSVPPPLPPVMSSTQLVPIFRNKCPSRLVNVALLRLQKQREQLIGRGEERGRVTLPAFRTTTATSSSLVSPPAAACLPPPAVSGAACFNRPHEPPPPGLRRIGSLSPASRPRPGFLLAPKAEIPRPRSRSTATPPSDISNRRPSAAPPSDFCFKRPSTAPPSDVVKHPLAAPPSDASIKESSSSIRRRVESKQKNPRSETRDVEQMARSNQLSRLSCVSLLLWLKGRGVTVKPKDKKGELMLKVMSCLAEA</sequence>
<evidence type="ECO:0000256" key="2">
    <source>
        <dbReference type="SAM" id="SignalP"/>
    </source>
</evidence>
<dbReference type="Proteomes" id="UP000007635">
    <property type="component" value="Unassembled WGS sequence"/>
</dbReference>
<dbReference type="GeneID" id="120814824"/>
<evidence type="ECO:0000313" key="5">
    <source>
        <dbReference type="Proteomes" id="UP000007635"/>
    </source>
</evidence>
<keyword evidence="5" id="KW-1185">Reference proteome</keyword>
<dbReference type="PANTHER" id="PTHR28495">
    <property type="entry name" value="HYPOTHETICAL PROTEIN LOC100359752"/>
    <property type="match status" value="1"/>
</dbReference>
<organism evidence="4 5">
    <name type="scientific">Gasterosteus aculeatus aculeatus</name>
    <name type="common">three-spined stickleback</name>
    <dbReference type="NCBI Taxonomy" id="481459"/>
    <lineage>
        <taxon>Eukaryota</taxon>
        <taxon>Metazoa</taxon>
        <taxon>Chordata</taxon>
        <taxon>Craniata</taxon>
        <taxon>Vertebrata</taxon>
        <taxon>Euteleostomi</taxon>
        <taxon>Actinopterygii</taxon>
        <taxon>Neopterygii</taxon>
        <taxon>Teleostei</taxon>
        <taxon>Neoteleostei</taxon>
        <taxon>Acanthomorphata</taxon>
        <taxon>Eupercaria</taxon>
        <taxon>Perciformes</taxon>
        <taxon>Cottioidei</taxon>
        <taxon>Gasterosteales</taxon>
        <taxon>Gasterosteidae</taxon>
        <taxon>Gasterosteus</taxon>
    </lineage>
</organism>
<keyword evidence="2" id="KW-0732">Signal</keyword>
<dbReference type="Pfam" id="PF15813">
    <property type="entry name" value="DUF4708"/>
    <property type="match status" value="1"/>
</dbReference>
<dbReference type="PANTHER" id="PTHR28495:SF1">
    <property type="entry name" value="GENE, 17266-RELATED"/>
    <property type="match status" value="1"/>
</dbReference>
<reference evidence="4" key="2">
    <citation type="submission" date="2025-08" db="UniProtKB">
        <authorList>
            <consortium name="Ensembl"/>
        </authorList>
    </citation>
    <scope>IDENTIFICATION</scope>
</reference>
<reference evidence="4 5" key="1">
    <citation type="journal article" date="2021" name="G3 (Bethesda)">
        <title>Improved contiguity of the threespine stickleback genome using long-read sequencing.</title>
        <authorList>
            <person name="Nath S."/>
            <person name="Shaw D.E."/>
            <person name="White M.A."/>
        </authorList>
    </citation>
    <scope>NUCLEOTIDE SEQUENCE [LARGE SCALE GENOMIC DNA]</scope>
    <source>
        <strain evidence="4 5">Lake Benthic</strain>
    </source>
</reference>
<feature type="region of interest" description="Disordered" evidence="1">
    <location>
        <begin position="383"/>
        <end position="409"/>
    </location>
</feature>
<feature type="chain" id="PRO_5043007555" evidence="2">
    <location>
        <begin position="23"/>
        <end position="650"/>
    </location>
</feature>
<reference evidence="4" key="3">
    <citation type="submission" date="2025-09" db="UniProtKB">
        <authorList>
            <consortium name="Ensembl"/>
        </authorList>
    </citation>
    <scope>IDENTIFICATION</scope>
</reference>
<dbReference type="AlphaFoldDB" id="A0AAQ4NZI9"/>
<dbReference type="RefSeq" id="XP_040025827.1">
    <property type="nucleotide sequence ID" value="XM_040169893.1"/>
</dbReference>
<feature type="domain" description="DUF4708" evidence="3">
    <location>
        <begin position="8"/>
        <end position="276"/>
    </location>
</feature>
<proteinExistence type="predicted"/>
<feature type="compositionally biased region" description="Basic and acidic residues" evidence="1">
    <location>
        <begin position="586"/>
        <end position="604"/>
    </location>
</feature>
<dbReference type="RefSeq" id="XP_040025828.1">
    <property type="nucleotide sequence ID" value="XM_040169894.1"/>
</dbReference>
<dbReference type="Ensembl" id="ENSGACT00000041840.1">
    <property type="protein sequence ID" value="ENSGACP00000032035.1"/>
    <property type="gene ID" value="ENSGACG00000025469.1"/>
</dbReference>
<accession>A0AAQ4NZI9</accession>
<name>A0AAQ4NZI9_GASAC</name>
<evidence type="ECO:0000256" key="1">
    <source>
        <dbReference type="SAM" id="MobiDB-lite"/>
    </source>
</evidence>
<dbReference type="InterPro" id="IPR031643">
    <property type="entry name" value="DUF4708"/>
</dbReference>
<dbReference type="GeneTree" id="ENSGT00940000169201"/>